<keyword evidence="3" id="KW-1185">Reference proteome</keyword>
<accession>A0A158HPG1</accession>
<dbReference type="Proteomes" id="UP000054717">
    <property type="component" value="Unassembled WGS sequence"/>
</dbReference>
<dbReference type="EMBL" id="FCNZ02000008">
    <property type="protein sequence ID" value="SAL45963.1"/>
    <property type="molecule type" value="Genomic_DNA"/>
</dbReference>
<sequence>MHLLWIFIAFCPFALAALVAFAAHIDPLSGRWQALKPRAKRGLGGFGGHERLRAGLMGHAGVTACSE</sequence>
<evidence type="ECO:0000313" key="2">
    <source>
        <dbReference type="EMBL" id="SAL45963.1"/>
    </source>
</evidence>
<feature type="signal peptide" evidence="1">
    <location>
        <begin position="1"/>
        <end position="22"/>
    </location>
</feature>
<evidence type="ECO:0000256" key="1">
    <source>
        <dbReference type="SAM" id="SignalP"/>
    </source>
</evidence>
<organism evidence="2 3">
    <name type="scientific">Caballeronia telluris</name>
    <dbReference type="NCBI Taxonomy" id="326475"/>
    <lineage>
        <taxon>Bacteria</taxon>
        <taxon>Pseudomonadati</taxon>
        <taxon>Pseudomonadota</taxon>
        <taxon>Betaproteobacteria</taxon>
        <taxon>Burkholderiales</taxon>
        <taxon>Burkholderiaceae</taxon>
        <taxon>Caballeronia</taxon>
    </lineage>
</organism>
<feature type="chain" id="PRO_5011113444" evidence="1">
    <location>
        <begin position="23"/>
        <end position="67"/>
    </location>
</feature>
<comment type="caution">
    <text evidence="2">The sequence shown here is derived from an EMBL/GenBank/DDBJ whole genome shotgun (WGS) entry which is preliminary data.</text>
</comment>
<keyword evidence="1" id="KW-0732">Signal</keyword>
<dbReference type="RefSeq" id="WP_087630604.1">
    <property type="nucleotide sequence ID" value="NZ_FCNZ02000008.1"/>
</dbReference>
<evidence type="ECO:0000313" key="3">
    <source>
        <dbReference type="Proteomes" id="UP000054717"/>
    </source>
</evidence>
<proteinExistence type="predicted"/>
<dbReference type="AlphaFoldDB" id="A0A158HPG1"/>
<gene>
    <name evidence="2" type="ORF">AWB66_02506</name>
</gene>
<reference evidence="2" key="1">
    <citation type="submission" date="2016-01" db="EMBL/GenBank/DDBJ databases">
        <authorList>
            <person name="Peeters Charlotte."/>
        </authorList>
    </citation>
    <scope>NUCLEOTIDE SEQUENCE</scope>
    <source>
        <strain evidence="2">LMG 22936</strain>
    </source>
</reference>
<protein>
    <submittedName>
        <fullName evidence="2">Uncharacterized protein</fullName>
    </submittedName>
</protein>
<name>A0A158HPG1_9BURK</name>